<organism evidence="2 3">
    <name type="scientific">Cesiribacter andamanensis AMV16</name>
    <dbReference type="NCBI Taxonomy" id="1279009"/>
    <lineage>
        <taxon>Bacteria</taxon>
        <taxon>Pseudomonadati</taxon>
        <taxon>Bacteroidota</taxon>
        <taxon>Cytophagia</taxon>
        <taxon>Cytophagales</taxon>
        <taxon>Cesiribacteraceae</taxon>
        <taxon>Cesiribacter</taxon>
    </lineage>
</organism>
<proteinExistence type="predicted"/>
<reference evidence="2 3" key="1">
    <citation type="journal article" date="2013" name="Genome Announc.">
        <title>Draft Genome Sequence of Cesiribacter andamanensis Strain AMV16T, Isolated from a Soil Sample from a Mud Volcano in the Andaman Islands, India.</title>
        <authorList>
            <person name="Shivaji S."/>
            <person name="Ara S."/>
            <person name="Begum Z."/>
            <person name="Srinivas T.N."/>
            <person name="Singh A."/>
            <person name="Kumar Pinnaka A."/>
        </authorList>
    </citation>
    <scope>NUCLEOTIDE SEQUENCE [LARGE SCALE GENOMIC DNA]</scope>
    <source>
        <strain evidence="2 3">AMV16</strain>
    </source>
</reference>
<dbReference type="CDD" id="cd02966">
    <property type="entry name" value="TlpA_like_family"/>
    <property type="match status" value="1"/>
</dbReference>
<dbReference type="GO" id="GO:0016209">
    <property type="term" value="F:antioxidant activity"/>
    <property type="evidence" value="ECO:0007669"/>
    <property type="project" value="InterPro"/>
</dbReference>
<dbReference type="eggNOG" id="COG0526">
    <property type="taxonomic scope" value="Bacteria"/>
</dbReference>
<keyword evidence="3" id="KW-1185">Reference proteome</keyword>
<dbReference type="InterPro" id="IPR036249">
    <property type="entry name" value="Thioredoxin-like_sf"/>
</dbReference>
<dbReference type="PANTHER" id="PTHR42852">
    <property type="entry name" value="THIOL:DISULFIDE INTERCHANGE PROTEIN DSBE"/>
    <property type="match status" value="1"/>
</dbReference>
<comment type="caution">
    <text evidence="2">The sequence shown here is derived from an EMBL/GenBank/DDBJ whole genome shotgun (WGS) entry which is preliminary data.</text>
</comment>
<dbReference type="OrthoDB" id="616241at2"/>
<dbReference type="Pfam" id="PF00578">
    <property type="entry name" value="AhpC-TSA"/>
    <property type="match status" value="1"/>
</dbReference>
<protein>
    <submittedName>
        <fullName evidence="2">Thiol-disulfide oxidoreductase</fullName>
    </submittedName>
</protein>
<dbReference type="PROSITE" id="PS51257">
    <property type="entry name" value="PROKAR_LIPOPROTEIN"/>
    <property type="match status" value="1"/>
</dbReference>
<dbReference type="RefSeq" id="WP_009194702.1">
    <property type="nucleotide sequence ID" value="NZ_AODQ01000023.1"/>
</dbReference>
<evidence type="ECO:0000313" key="2">
    <source>
        <dbReference type="EMBL" id="EMR03535.1"/>
    </source>
</evidence>
<dbReference type="GO" id="GO:0016491">
    <property type="term" value="F:oxidoreductase activity"/>
    <property type="evidence" value="ECO:0007669"/>
    <property type="project" value="InterPro"/>
</dbReference>
<name>M7NP84_9BACT</name>
<dbReference type="EMBL" id="AODQ01000023">
    <property type="protein sequence ID" value="EMR03535.1"/>
    <property type="molecule type" value="Genomic_DNA"/>
</dbReference>
<evidence type="ECO:0000313" key="3">
    <source>
        <dbReference type="Proteomes" id="UP000011910"/>
    </source>
</evidence>
<dbReference type="Proteomes" id="UP000011910">
    <property type="component" value="Unassembled WGS sequence"/>
</dbReference>
<feature type="domain" description="Thioredoxin" evidence="1">
    <location>
        <begin position="251"/>
        <end position="407"/>
    </location>
</feature>
<sequence length="421" mass="47738">MKNRYALFLLALPALFSSCTEPETTGQSSRLSGLWRGVIQLQEQELPFHFRLSGQLPDSLTLTLINGEEQLNAGLVRLEQDTLIMPMHIFDTEVRAALTGTDKLTGYWKKSYEDDFRLPFRASKGETHRFETTDSEPTTDLSGRWAVQFTSESEAGKRYPAVGEFVQKGGQLTGTFLTPSGDYRYLEGNISGNTFSLSAFDGERAFLFKGQAQDSNRLEGTFWSGKGRKERWTARRDSLASLPSADSLTYLKEGYERIEFSFPDLQGKQVSLEDPRYQNKVVILQLFGSWCPNCLDETRFLADWYRRNQQQDVAIIGLAYEKKGDYDYARQRVQTMVEKLNVGYDFLIAGSSDPQEAAKTLPMLNEVGIFPTTLFLDKAHRIRRIHTGFSGPGTGAAYEKWTREFEQLVRELLQEPAPANP</sequence>
<dbReference type="Gene3D" id="3.40.30.10">
    <property type="entry name" value="Glutaredoxin"/>
    <property type="match status" value="1"/>
</dbReference>
<dbReference type="InterPro" id="IPR000866">
    <property type="entry name" value="AhpC/TSA"/>
</dbReference>
<dbReference type="AlphaFoldDB" id="M7NP84"/>
<dbReference type="SUPFAM" id="SSF52833">
    <property type="entry name" value="Thioredoxin-like"/>
    <property type="match status" value="1"/>
</dbReference>
<accession>M7NP84</accession>
<dbReference type="PANTHER" id="PTHR42852:SF13">
    <property type="entry name" value="PROTEIN DIPZ"/>
    <property type="match status" value="1"/>
</dbReference>
<dbReference type="InterPro" id="IPR050553">
    <property type="entry name" value="Thioredoxin_ResA/DsbE_sf"/>
</dbReference>
<dbReference type="PROSITE" id="PS51352">
    <property type="entry name" value="THIOREDOXIN_2"/>
    <property type="match status" value="1"/>
</dbReference>
<gene>
    <name evidence="2" type="ORF">ADICEAN_01302</name>
</gene>
<dbReference type="STRING" id="1279009.ADICEAN_01302"/>
<dbReference type="PATRIC" id="fig|1279009.4.peg.1317"/>
<evidence type="ECO:0000259" key="1">
    <source>
        <dbReference type="PROSITE" id="PS51352"/>
    </source>
</evidence>
<dbReference type="InterPro" id="IPR013766">
    <property type="entry name" value="Thioredoxin_domain"/>
</dbReference>